<feature type="domain" description="CYTH" evidence="1">
    <location>
        <begin position="2"/>
        <end position="203"/>
    </location>
</feature>
<dbReference type="SMART" id="SM01118">
    <property type="entry name" value="CYTH"/>
    <property type="match status" value="1"/>
</dbReference>
<reference evidence="3" key="2">
    <citation type="submission" date="2022-06" db="EMBL/GenBank/DDBJ databases">
        <authorList>
            <person name="Goudenege D."/>
            <person name="Le Roux F."/>
        </authorList>
    </citation>
    <scope>NUCLEOTIDE SEQUENCE</scope>
    <source>
        <strain evidence="3">12-063</strain>
    </source>
</reference>
<reference evidence="4" key="1">
    <citation type="submission" date="2022-02" db="EMBL/GenBank/DDBJ databases">
        <title>Emergence and expansion in Europe of a Vibrio aestuarianus clonal complex pathogenic for oysters.</title>
        <authorList>
            <person name="Mesnil A."/>
            <person name="Travers M.-A."/>
        </authorList>
    </citation>
    <scope>NUCLEOTIDE SEQUENCE</scope>
    <source>
        <strain evidence="4">19_064_11T1</strain>
        <strain evidence="5">U29</strain>
    </source>
</reference>
<name>A0A7X6N517_9VIBR</name>
<feature type="domain" description="CHAD" evidence="2">
    <location>
        <begin position="219"/>
        <end position="478"/>
    </location>
</feature>
<dbReference type="Pfam" id="PF05235">
    <property type="entry name" value="CHAD"/>
    <property type="match status" value="1"/>
</dbReference>
<dbReference type="InterPro" id="IPR039013">
    <property type="entry name" value="YgiF"/>
</dbReference>
<evidence type="ECO:0000313" key="3">
    <source>
        <dbReference type="EMBL" id="CAH8214388.1"/>
    </source>
</evidence>
<evidence type="ECO:0000259" key="1">
    <source>
        <dbReference type="PROSITE" id="PS51707"/>
    </source>
</evidence>
<dbReference type="Proteomes" id="UP001152658">
    <property type="component" value="Unassembled WGS sequence"/>
</dbReference>
<dbReference type="InterPro" id="IPR007899">
    <property type="entry name" value="CHAD_dom"/>
</dbReference>
<keyword evidence="3" id="KW-0456">Lyase</keyword>
<dbReference type="Proteomes" id="UP001239257">
    <property type="component" value="Chromosome 1"/>
</dbReference>
<evidence type="ECO:0000259" key="2">
    <source>
        <dbReference type="PROSITE" id="PS51708"/>
    </source>
</evidence>
<evidence type="ECO:0000313" key="4">
    <source>
        <dbReference type="EMBL" id="MDE1240790.1"/>
    </source>
</evidence>
<dbReference type="Gene3D" id="1.40.20.10">
    <property type="entry name" value="CHAD domain"/>
    <property type="match status" value="1"/>
</dbReference>
<dbReference type="SUPFAM" id="SSF55154">
    <property type="entry name" value="CYTH-like phosphatases"/>
    <property type="match status" value="1"/>
</dbReference>
<sequence length="507" mass="58840">METEIELKFFVSPQFSEILRYKISELKVLQHSCRELGNIYFDTPDNWLRQHDTGLRIRRFDDVYVQTVKTAGRVVAGLHQRPEYNAEHNSDEPKLALHPEDIWPTGKSVEALQSELIPLFSTNFTREQWLIGMADGSQVEVAFDQGFVVAGDQQEPICEVELELKSGQTDALFTLARQFCEHGGMRLGNLSKAARGYRLFSAYLGDEVKPLALVNTDSCDSVESCFIHSLEHGLSHWHNHEQIYTERDSVPALHEIKHAISFLRQTLTVYGGIVPRRASAILRQELKWLEKELSWLKTYDYLADLLEDKGHALRKLDARKFLIAELKEQQEALPSRDDVLKLLNSARYTGLLLDLSRWILSRGWQPFLDDKARDKMAGNIRAFSVKQLDRTWAELMEVFPPKVELNPQEYIDQQYRLMRNLYTGVGFASLYDAEERQNFRLPWADLLQGIDDLLMLKPLESLVDKLQDDEQDQLKRWLVRQENSIVHAMEQTRNIGIEAEPYWRSHR</sequence>
<dbReference type="GO" id="GO:0050355">
    <property type="term" value="F:inorganic triphosphate phosphatase activity"/>
    <property type="evidence" value="ECO:0007669"/>
    <property type="project" value="InterPro"/>
</dbReference>
<evidence type="ECO:0000313" key="5">
    <source>
        <dbReference type="EMBL" id="WGK80983.1"/>
    </source>
</evidence>
<accession>A0A7X6N517</accession>
<organism evidence="4 6">
    <name type="scientific">Vibrio aestuarianus</name>
    <dbReference type="NCBI Taxonomy" id="28171"/>
    <lineage>
        <taxon>Bacteria</taxon>
        <taxon>Pseudomonadati</taxon>
        <taxon>Pseudomonadota</taxon>
        <taxon>Gammaproteobacteria</taxon>
        <taxon>Vibrionales</taxon>
        <taxon>Vibrionaceae</taxon>
        <taxon>Vibrio</taxon>
    </lineage>
</organism>
<dbReference type="InterPro" id="IPR023577">
    <property type="entry name" value="CYTH_domain"/>
</dbReference>
<dbReference type="Pfam" id="PF01928">
    <property type="entry name" value="CYTH"/>
    <property type="match status" value="1"/>
</dbReference>
<dbReference type="GO" id="GO:0046872">
    <property type="term" value="F:metal ion binding"/>
    <property type="evidence" value="ECO:0007669"/>
    <property type="project" value="TreeGrafter"/>
</dbReference>
<dbReference type="EC" id="4.6.1.1" evidence="3"/>
<dbReference type="PANTHER" id="PTHR39569:SF1">
    <property type="entry name" value="INORGANIC TRIPHOSPHATASE"/>
    <property type="match status" value="1"/>
</dbReference>
<dbReference type="EMBL" id="CALYLK010000131">
    <property type="protein sequence ID" value="CAH8214388.1"/>
    <property type="molecule type" value="Genomic_DNA"/>
</dbReference>
<dbReference type="RefSeq" id="WP_053310748.1">
    <property type="nucleotide sequence ID" value="NZ_CALYLA010000016.1"/>
</dbReference>
<proteinExistence type="predicted"/>
<dbReference type="AlphaFoldDB" id="A0A7X6N517"/>
<dbReference type="Proteomes" id="UP001140979">
    <property type="component" value="Unassembled WGS sequence"/>
</dbReference>
<evidence type="ECO:0000313" key="7">
    <source>
        <dbReference type="Proteomes" id="UP001152658"/>
    </source>
</evidence>
<dbReference type="InterPro" id="IPR033469">
    <property type="entry name" value="CYTH-like_dom_sf"/>
</dbReference>
<dbReference type="CDD" id="cd07756">
    <property type="entry name" value="CYTH-like_Pase_CHAD"/>
    <property type="match status" value="1"/>
</dbReference>
<dbReference type="EMBL" id="CP118709">
    <property type="protein sequence ID" value="WGK80983.1"/>
    <property type="molecule type" value="Genomic_DNA"/>
</dbReference>
<dbReference type="PROSITE" id="PS51707">
    <property type="entry name" value="CYTH"/>
    <property type="match status" value="1"/>
</dbReference>
<dbReference type="GO" id="GO:0004016">
    <property type="term" value="F:adenylate cyclase activity"/>
    <property type="evidence" value="ECO:0007669"/>
    <property type="project" value="UniProtKB-EC"/>
</dbReference>
<dbReference type="Gene3D" id="2.40.320.10">
    <property type="entry name" value="Hypothetical Protein Pfu-838710-001"/>
    <property type="match status" value="1"/>
</dbReference>
<dbReference type="PROSITE" id="PS51708">
    <property type="entry name" value="CHAD"/>
    <property type="match status" value="1"/>
</dbReference>
<dbReference type="GeneID" id="79916510"/>
<dbReference type="PANTHER" id="PTHR39569">
    <property type="entry name" value="INORGANIC TRIPHOSPHATASE"/>
    <property type="match status" value="1"/>
</dbReference>
<gene>
    <name evidence="4" type="ORF">L9W94_01245</name>
    <name evidence="5" type="ORF">PYE51_10085</name>
    <name evidence="3" type="ORF">VAE063_900057</name>
</gene>
<dbReference type="SMART" id="SM00880">
    <property type="entry name" value="CHAD"/>
    <property type="match status" value="1"/>
</dbReference>
<evidence type="ECO:0000313" key="6">
    <source>
        <dbReference type="Proteomes" id="UP001140979"/>
    </source>
</evidence>
<keyword evidence="7" id="KW-1185">Reference proteome</keyword>
<protein>
    <submittedName>
        <fullName evidence="3">Adenylate cyclase</fullName>
        <ecNumber evidence="3">4.6.1.1</ecNumber>
    </submittedName>
    <submittedName>
        <fullName evidence="4">Inorganic triphosphatase</fullName>
    </submittedName>
</protein>
<dbReference type="EMBL" id="JAKNBA010000001">
    <property type="protein sequence ID" value="MDE1240790.1"/>
    <property type="molecule type" value="Genomic_DNA"/>
</dbReference>
<dbReference type="InterPro" id="IPR038186">
    <property type="entry name" value="CHAD_dom_sf"/>
</dbReference>